<name>A0A0C2WQP2_SERVB</name>
<evidence type="ECO:0000313" key="2">
    <source>
        <dbReference type="EMBL" id="KIM28518.1"/>
    </source>
</evidence>
<protein>
    <recommendedName>
        <fullName evidence="4">F-box domain-containing protein</fullName>
    </recommendedName>
</protein>
<reference evidence="3" key="2">
    <citation type="submission" date="2015-01" db="EMBL/GenBank/DDBJ databases">
        <title>Evolutionary Origins and Diversification of the Mycorrhizal Mutualists.</title>
        <authorList>
            <consortium name="DOE Joint Genome Institute"/>
            <consortium name="Mycorrhizal Genomics Consortium"/>
            <person name="Kohler A."/>
            <person name="Kuo A."/>
            <person name="Nagy L.G."/>
            <person name="Floudas D."/>
            <person name="Copeland A."/>
            <person name="Barry K.W."/>
            <person name="Cichocki N."/>
            <person name="Veneault-Fourrey C."/>
            <person name="LaButti K."/>
            <person name="Lindquist E.A."/>
            <person name="Lipzen A."/>
            <person name="Lundell T."/>
            <person name="Morin E."/>
            <person name="Murat C."/>
            <person name="Riley R."/>
            <person name="Ohm R."/>
            <person name="Sun H."/>
            <person name="Tunlid A."/>
            <person name="Henrissat B."/>
            <person name="Grigoriev I.V."/>
            <person name="Hibbett D.S."/>
            <person name="Martin F."/>
        </authorList>
    </citation>
    <scope>NUCLEOTIDE SEQUENCE [LARGE SCALE GENOMIC DNA]</scope>
    <source>
        <strain evidence="3">MAFF 305830</strain>
    </source>
</reference>
<dbReference type="AlphaFoldDB" id="A0A0C2WQP2"/>
<sequence length="426" mass="48994">MWAPADLNALPTNEDYINAKTAILEMENELADALLALAQIQIRIANLEKDIYERRAWIAPIRKLGFDVLSLIFERCSEGEWNAPLKIGAVSRGWRTVVLNTPYAWSIIDLEYLKDIDAVDTYLRRSGTSPIHARILYDAQERLRNISNRISCAFIWFTLESENLIFPCLRRLRIGNNPPAQYFKSSRFPALRHLVYTGHLHYMETDDSSSHFEDFPLLETLATHTMPERRLSILLRTCSSTLVTLSLAYVFDSQDTCTIKLPSLIFLRIHRGEARSWEWPLNLVTPALQSYIETDDLQSHDGTIHKSLENVTNLRLSRMPPLSKCIQLRRLQIATRDELVYPILKELAVDKNFCPNLEAIEVHLAPGAPVNKDEITLMTLEITKMRERPFQVNFHPHLRDDLPGFPVELCDSGMPCRVWKTQTPCV</sequence>
<evidence type="ECO:0000313" key="3">
    <source>
        <dbReference type="Proteomes" id="UP000054097"/>
    </source>
</evidence>
<gene>
    <name evidence="2" type="ORF">M408DRAFT_23575</name>
</gene>
<proteinExistence type="predicted"/>
<accession>A0A0C2WQP2</accession>
<evidence type="ECO:0008006" key="4">
    <source>
        <dbReference type="Google" id="ProtNLM"/>
    </source>
</evidence>
<keyword evidence="3" id="KW-1185">Reference proteome</keyword>
<organism evidence="2 3">
    <name type="scientific">Serendipita vermifera MAFF 305830</name>
    <dbReference type="NCBI Taxonomy" id="933852"/>
    <lineage>
        <taxon>Eukaryota</taxon>
        <taxon>Fungi</taxon>
        <taxon>Dikarya</taxon>
        <taxon>Basidiomycota</taxon>
        <taxon>Agaricomycotina</taxon>
        <taxon>Agaricomycetes</taxon>
        <taxon>Sebacinales</taxon>
        <taxon>Serendipitaceae</taxon>
        <taxon>Serendipita</taxon>
    </lineage>
</organism>
<dbReference type="HOGENOM" id="CLU_039336_0_0_1"/>
<dbReference type="EMBL" id="KN824292">
    <property type="protein sequence ID" value="KIM28518.1"/>
    <property type="molecule type" value="Genomic_DNA"/>
</dbReference>
<keyword evidence="1" id="KW-0175">Coiled coil</keyword>
<reference evidence="2 3" key="1">
    <citation type="submission" date="2014-04" db="EMBL/GenBank/DDBJ databases">
        <authorList>
            <consortium name="DOE Joint Genome Institute"/>
            <person name="Kuo A."/>
            <person name="Zuccaro A."/>
            <person name="Kohler A."/>
            <person name="Nagy L.G."/>
            <person name="Floudas D."/>
            <person name="Copeland A."/>
            <person name="Barry K.W."/>
            <person name="Cichocki N."/>
            <person name="Veneault-Fourrey C."/>
            <person name="LaButti K."/>
            <person name="Lindquist E.A."/>
            <person name="Lipzen A."/>
            <person name="Lundell T."/>
            <person name="Morin E."/>
            <person name="Murat C."/>
            <person name="Sun H."/>
            <person name="Tunlid A."/>
            <person name="Henrissat B."/>
            <person name="Grigoriev I.V."/>
            <person name="Hibbett D.S."/>
            <person name="Martin F."/>
            <person name="Nordberg H.P."/>
            <person name="Cantor M.N."/>
            <person name="Hua S.X."/>
        </authorList>
    </citation>
    <scope>NUCLEOTIDE SEQUENCE [LARGE SCALE GENOMIC DNA]</scope>
    <source>
        <strain evidence="2 3">MAFF 305830</strain>
    </source>
</reference>
<feature type="coiled-coil region" evidence="1">
    <location>
        <begin position="23"/>
        <end position="50"/>
    </location>
</feature>
<evidence type="ECO:0000256" key="1">
    <source>
        <dbReference type="SAM" id="Coils"/>
    </source>
</evidence>
<dbReference type="Proteomes" id="UP000054097">
    <property type="component" value="Unassembled WGS sequence"/>
</dbReference>
<dbReference type="OrthoDB" id="2269034at2759"/>